<feature type="non-terminal residue" evidence="2">
    <location>
        <position position="1"/>
    </location>
</feature>
<accession>A0A8T0UNZ3</accession>
<dbReference type="EMBL" id="CM029041">
    <property type="protein sequence ID" value="KAG2622604.1"/>
    <property type="molecule type" value="Genomic_DNA"/>
</dbReference>
<dbReference type="AlphaFoldDB" id="A0A8T0UNZ3"/>
<keyword evidence="3" id="KW-1185">Reference proteome</keyword>
<gene>
    <name evidence="2" type="ORF">PVAP13_3KG025476</name>
</gene>
<reference evidence="2" key="1">
    <citation type="submission" date="2020-05" db="EMBL/GenBank/DDBJ databases">
        <title>WGS assembly of Panicum virgatum.</title>
        <authorList>
            <person name="Lovell J.T."/>
            <person name="Jenkins J."/>
            <person name="Shu S."/>
            <person name="Juenger T.E."/>
            <person name="Schmutz J."/>
        </authorList>
    </citation>
    <scope>NUCLEOTIDE SEQUENCE</scope>
    <source>
        <strain evidence="2">AP13</strain>
    </source>
</reference>
<protein>
    <submittedName>
        <fullName evidence="2">Uncharacterized protein</fullName>
    </submittedName>
</protein>
<dbReference type="Proteomes" id="UP000823388">
    <property type="component" value="Chromosome 3K"/>
</dbReference>
<evidence type="ECO:0000256" key="1">
    <source>
        <dbReference type="SAM" id="MobiDB-lite"/>
    </source>
</evidence>
<comment type="caution">
    <text evidence="2">The sequence shown here is derived from an EMBL/GenBank/DDBJ whole genome shotgun (WGS) entry which is preliminary data.</text>
</comment>
<dbReference type="InterPro" id="IPR044969">
    <property type="entry name" value="DFO"/>
</dbReference>
<dbReference type="GO" id="GO:0042138">
    <property type="term" value="P:meiotic DNA double-strand break formation"/>
    <property type="evidence" value="ECO:0007669"/>
    <property type="project" value="InterPro"/>
</dbReference>
<organism evidence="2 3">
    <name type="scientific">Panicum virgatum</name>
    <name type="common">Blackwell switchgrass</name>
    <dbReference type="NCBI Taxonomy" id="38727"/>
    <lineage>
        <taxon>Eukaryota</taxon>
        <taxon>Viridiplantae</taxon>
        <taxon>Streptophyta</taxon>
        <taxon>Embryophyta</taxon>
        <taxon>Tracheophyta</taxon>
        <taxon>Spermatophyta</taxon>
        <taxon>Magnoliopsida</taxon>
        <taxon>Liliopsida</taxon>
        <taxon>Poales</taxon>
        <taxon>Poaceae</taxon>
        <taxon>PACMAD clade</taxon>
        <taxon>Panicoideae</taxon>
        <taxon>Panicodae</taxon>
        <taxon>Paniceae</taxon>
        <taxon>Panicinae</taxon>
        <taxon>Panicum</taxon>
        <taxon>Panicum sect. Hiantes</taxon>
    </lineage>
</organism>
<dbReference type="PANTHER" id="PTHR37176:SF1">
    <property type="entry name" value="PROTEIN DOUBLE-STRAND BREAK FORMATION"/>
    <property type="match status" value="1"/>
</dbReference>
<dbReference type="PANTHER" id="PTHR37176">
    <property type="entry name" value="F10K1.23"/>
    <property type="match status" value="1"/>
</dbReference>
<sequence length="227" mass="25426">GTTSSACSRPRSPLAPTSPLCYKRAPPPAACFRTAPRRHSPSPPRRLLPSTMPGSLTQLPTLLILNSIIMHLHSQSCLAMRYEALLLRDAKFSDSHHLKVSREEWLTFAKDALHNGFYTIASKAFAHATAHTHRSHPRQFDSTDSIDKDMINDITGLQTLAESLSAKHSVQTESAEYMKRRKSGVHEKYNLQSGKPKLPGTSMYMLGIKTRNIKKLLHSRERNFGDI</sequence>
<feature type="non-terminal residue" evidence="2">
    <location>
        <position position="227"/>
    </location>
</feature>
<evidence type="ECO:0000313" key="2">
    <source>
        <dbReference type="EMBL" id="KAG2622604.1"/>
    </source>
</evidence>
<name>A0A8T0UNZ3_PANVG</name>
<proteinExistence type="predicted"/>
<evidence type="ECO:0000313" key="3">
    <source>
        <dbReference type="Proteomes" id="UP000823388"/>
    </source>
</evidence>
<feature type="region of interest" description="Disordered" evidence="1">
    <location>
        <begin position="1"/>
        <end position="53"/>
    </location>
</feature>